<evidence type="ECO:0000259" key="3">
    <source>
        <dbReference type="PROSITE" id="PS50966"/>
    </source>
</evidence>
<comment type="caution">
    <text evidence="4">The sequence shown here is derived from an EMBL/GenBank/DDBJ whole genome shotgun (WGS) entry which is preliminary data.</text>
</comment>
<dbReference type="InterPro" id="IPR007527">
    <property type="entry name" value="Znf_SWIM"/>
</dbReference>
<dbReference type="eggNOG" id="arCOG07773">
    <property type="taxonomic scope" value="Archaea"/>
</dbReference>
<dbReference type="PROSITE" id="PS50966">
    <property type="entry name" value="ZF_SWIM"/>
    <property type="match status" value="1"/>
</dbReference>
<keyword evidence="1" id="KW-0863">Zinc-finger</keyword>
<keyword evidence="1" id="KW-0862">Zinc</keyword>
<feature type="compositionally biased region" description="Basic and acidic residues" evidence="2">
    <location>
        <begin position="284"/>
        <end position="300"/>
    </location>
</feature>
<gene>
    <name evidence="4" type="ORF">C487_17065</name>
</gene>
<evidence type="ECO:0000256" key="2">
    <source>
        <dbReference type="SAM" id="MobiDB-lite"/>
    </source>
</evidence>
<dbReference type="RefSeq" id="WP_006186954.1">
    <property type="nucleotide sequence ID" value="NZ_AOII01000095.1"/>
</dbReference>
<evidence type="ECO:0000313" key="5">
    <source>
        <dbReference type="Proteomes" id="UP000011618"/>
    </source>
</evidence>
<evidence type="ECO:0000256" key="1">
    <source>
        <dbReference type="PROSITE-ProRule" id="PRU00325"/>
    </source>
</evidence>
<organism evidence="4 5">
    <name type="scientific">Natrinema pallidum DSM 3751</name>
    <dbReference type="NCBI Taxonomy" id="1227495"/>
    <lineage>
        <taxon>Archaea</taxon>
        <taxon>Methanobacteriati</taxon>
        <taxon>Methanobacteriota</taxon>
        <taxon>Stenosarchaea group</taxon>
        <taxon>Halobacteria</taxon>
        <taxon>Halobacteriales</taxon>
        <taxon>Natrialbaceae</taxon>
        <taxon>Natrinema</taxon>
    </lineage>
</organism>
<dbReference type="PATRIC" id="fig|1227495.3.peg.3418"/>
<feature type="compositionally biased region" description="Polar residues" evidence="2">
    <location>
        <begin position="177"/>
        <end position="187"/>
    </location>
</feature>
<evidence type="ECO:0000313" key="4">
    <source>
        <dbReference type="EMBL" id="ELY73488.1"/>
    </source>
</evidence>
<proteinExistence type="predicted"/>
<dbReference type="EMBL" id="AOII01000095">
    <property type="protein sequence ID" value="ELY73488.1"/>
    <property type="molecule type" value="Genomic_DNA"/>
</dbReference>
<keyword evidence="1" id="KW-0479">Metal-binding</keyword>
<name>L9YKR6_9EURY</name>
<dbReference type="AlphaFoldDB" id="L9YKR6"/>
<accession>L9YKR6</accession>
<dbReference type="Proteomes" id="UP000011618">
    <property type="component" value="Unassembled WGS sequence"/>
</dbReference>
<reference evidence="4 5" key="1">
    <citation type="journal article" date="2014" name="PLoS Genet.">
        <title>Phylogenetically driven sequencing of extremely halophilic archaea reveals strategies for static and dynamic osmo-response.</title>
        <authorList>
            <person name="Becker E.A."/>
            <person name="Seitzer P.M."/>
            <person name="Tritt A."/>
            <person name="Larsen D."/>
            <person name="Krusor M."/>
            <person name="Yao A.I."/>
            <person name="Wu D."/>
            <person name="Madern D."/>
            <person name="Eisen J.A."/>
            <person name="Darling A.E."/>
            <person name="Facciotti M.T."/>
        </authorList>
    </citation>
    <scope>NUCLEOTIDE SEQUENCE [LARGE SCALE GENOMIC DNA]</scope>
    <source>
        <strain evidence="4 5">DSM 3751</strain>
    </source>
</reference>
<sequence>MTEHTLELLLDEARQTIESHPQVGYSADQPLHEHLRFAVFRVLENNADDTHTGEPRVPGLTVGYGNDAAMFDQWSDEVEWWTDVGPQEHCTRFRVFYEQTDQDEMPRQVLEVMTALGAWRVWDGPADPCGSYDHRGRHEVHFLFPYNHPIEDLLARQIEPDDAALSPDGGWVEPRDTQSLVESNPDTVSAEPSDDELAPRTRRACEEEMDVSLLEKGGVYELHAASGNIYDVDVISKSCTCLDWQQRKPEGGCKHLRRVDIEIKAGRIPRPDGRLPRSGSQHQQNRETCHRGEFESWVRQ</sequence>
<feature type="region of interest" description="Disordered" evidence="2">
    <location>
        <begin position="267"/>
        <end position="300"/>
    </location>
</feature>
<feature type="domain" description="SWIM-type" evidence="3">
    <location>
        <begin position="230"/>
        <end position="264"/>
    </location>
</feature>
<protein>
    <submittedName>
        <fullName evidence="4">Zinc finger SWIM domain protein</fullName>
    </submittedName>
</protein>
<dbReference type="GO" id="GO:0008270">
    <property type="term" value="F:zinc ion binding"/>
    <property type="evidence" value="ECO:0007669"/>
    <property type="project" value="UniProtKB-KW"/>
</dbReference>
<feature type="region of interest" description="Disordered" evidence="2">
    <location>
        <begin position="164"/>
        <end position="199"/>
    </location>
</feature>